<sequence length="92" mass="9683">MACHPERKTTQLKKVIATVLALSIVATILTICEGATTPPTARLLGQGECWPKMAGHSQSFCTSSDSCSSICKGDGNAGGYCSWLKCYCHGCP</sequence>
<comment type="caution">
    <text evidence="1">The sequence shown here is derived from an EMBL/GenBank/DDBJ whole genome shotgun (WGS) entry which is preliminary data.</text>
</comment>
<gene>
    <name evidence="1" type="ORF">ODALV1_LOCUS22529</name>
</gene>
<keyword evidence="2" id="KW-1185">Reference proteome</keyword>
<protein>
    <recommendedName>
        <fullName evidence="3">Knottin scorpion toxin-like domain-containing protein</fullName>
    </recommendedName>
</protein>
<evidence type="ECO:0000313" key="2">
    <source>
        <dbReference type="Proteomes" id="UP001642540"/>
    </source>
</evidence>
<name>A0ABP1RIC8_9HEXA</name>
<dbReference type="EMBL" id="CAXLJM020000075">
    <property type="protein sequence ID" value="CAL8128763.1"/>
    <property type="molecule type" value="Genomic_DNA"/>
</dbReference>
<organism evidence="1 2">
    <name type="scientific">Orchesella dallaii</name>
    <dbReference type="NCBI Taxonomy" id="48710"/>
    <lineage>
        <taxon>Eukaryota</taxon>
        <taxon>Metazoa</taxon>
        <taxon>Ecdysozoa</taxon>
        <taxon>Arthropoda</taxon>
        <taxon>Hexapoda</taxon>
        <taxon>Collembola</taxon>
        <taxon>Entomobryomorpha</taxon>
        <taxon>Entomobryoidea</taxon>
        <taxon>Orchesellidae</taxon>
        <taxon>Orchesellinae</taxon>
        <taxon>Orchesella</taxon>
    </lineage>
</organism>
<accession>A0ABP1RIC8</accession>
<dbReference type="Proteomes" id="UP001642540">
    <property type="component" value="Unassembled WGS sequence"/>
</dbReference>
<dbReference type="InterPro" id="IPR036574">
    <property type="entry name" value="Scorpion_toxin-like_sf"/>
</dbReference>
<evidence type="ECO:0000313" key="1">
    <source>
        <dbReference type="EMBL" id="CAL8128763.1"/>
    </source>
</evidence>
<proteinExistence type="predicted"/>
<evidence type="ECO:0008006" key="3">
    <source>
        <dbReference type="Google" id="ProtNLM"/>
    </source>
</evidence>
<dbReference type="SUPFAM" id="SSF57095">
    <property type="entry name" value="Scorpion toxin-like"/>
    <property type="match status" value="1"/>
</dbReference>
<reference evidence="1 2" key="1">
    <citation type="submission" date="2024-08" db="EMBL/GenBank/DDBJ databases">
        <authorList>
            <person name="Cucini C."/>
            <person name="Frati F."/>
        </authorList>
    </citation>
    <scope>NUCLEOTIDE SEQUENCE [LARGE SCALE GENOMIC DNA]</scope>
</reference>